<accession>J0DAI5</accession>
<keyword evidence="6" id="KW-0472">Membrane</keyword>
<evidence type="ECO:0000256" key="7">
    <source>
        <dbReference type="RuleBase" id="RU366052"/>
    </source>
</evidence>
<keyword evidence="6" id="KW-0968">Cytoplasmic vesicle</keyword>
<reference evidence="10" key="1">
    <citation type="journal article" date="2012" name="Science">
        <title>The Paleozoic origin of enzymatic lignin decomposition reconstructed from 31 fungal genomes.</title>
        <authorList>
            <person name="Floudas D."/>
            <person name="Binder M."/>
            <person name="Riley R."/>
            <person name="Barry K."/>
            <person name="Blanchette R.A."/>
            <person name="Henrissat B."/>
            <person name="Martinez A.T."/>
            <person name="Otillar R."/>
            <person name="Spatafora J.W."/>
            <person name="Yadav J.S."/>
            <person name="Aerts A."/>
            <person name="Benoit I."/>
            <person name="Boyd A."/>
            <person name="Carlson A."/>
            <person name="Copeland A."/>
            <person name="Coutinho P.M."/>
            <person name="de Vries R.P."/>
            <person name="Ferreira P."/>
            <person name="Findley K."/>
            <person name="Foster B."/>
            <person name="Gaskell J."/>
            <person name="Glotzer D."/>
            <person name="Gorecki P."/>
            <person name="Heitman J."/>
            <person name="Hesse C."/>
            <person name="Hori C."/>
            <person name="Igarashi K."/>
            <person name="Jurgens J.A."/>
            <person name="Kallen N."/>
            <person name="Kersten P."/>
            <person name="Kohler A."/>
            <person name="Kuees U."/>
            <person name="Kumar T.K.A."/>
            <person name="Kuo A."/>
            <person name="LaButti K."/>
            <person name="Larrondo L.F."/>
            <person name="Lindquist E."/>
            <person name="Ling A."/>
            <person name="Lombard V."/>
            <person name="Lucas S."/>
            <person name="Lundell T."/>
            <person name="Martin R."/>
            <person name="McLaughlin D.J."/>
            <person name="Morgenstern I."/>
            <person name="Morin E."/>
            <person name="Murat C."/>
            <person name="Nagy L.G."/>
            <person name="Nolan M."/>
            <person name="Ohm R.A."/>
            <person name="Patyshakuliyeva A."/>
            <person name="Rokas A."/>
            <person name="Ruiz-Duenas F.J."/>
            <person name="Sabat G."/>
            <person name="Salamov A."/>
            <person name="Samejima M."/>
            <person name="Schmutz J."/>
            <person name="Slot J.C."/>
            <person name="St John F."/>
            <person name="Stenlid J."/>
            <person name="Sun H."/>
            <person name="Sun S."/>
            <person name="Syed K."/>
            <person name="Tsang A."/>
            <person name="Wiebenga A."/>
            <person name="Young D."/>
            <person name="Pisabarro A."/>
            <person name="Eastwood D.C."/>
            <person name="Martin F."/>
            <person name="Cullen D."/>
            <person name="Grigoriev I.V."/>
            <person name="Hibbett D.S."/>
        </authorList>
    </citation>
    <scope>NUCLEOTIDE SEQUENCE [LARGE SCALE GENOMIC DNA]</scope>
    <source>
        <strain evidence="10">TFB10046</strain>
    </source>
</reference>
<keyword evidence="6" id="KW-0333">Golgi apparatus</keyword>
<dbReference type="FunFam" id="3.30.450.60:FF:000003">
    <property type="entry name" value="Coatomer subunit delta"/>
    <property type="match status" value="1"/>
</dbReference>
<dbReference type="eggNOG" id="KOG2635">
    <property type="taxonomic scope" value="Eukaryota"/>
</dbReference>
<dbReference type="InParanoid" id="J0DAI5"/>
<evidence type="ECO:0000313" key="9">
    <source>
        <dbReference type="EMBL" id="EJD37240.1"/>
    </source>
</evidence>
<keyword evidence="6" id="KW-0931">ER-Golgi transport</keyword>
<dbReference type="Proteomes" id="UP000006514">
    <property type="component" value="Unassembled WGS sequence"/>
</dbReference>
<keyword evidence="5 6" id="KW-0653">Protein transport</keyword>
<keyword evidence="10" id="KW-1185">Reference proteome</keyword>
<dbReference type="GO" id="GO:0006890">
    <property type="term" value="P:retrograde vesicle-mediated transport, Golgi to endoplasmic reticulum"/>
    <property type="evidence" value="ECO:0007669"/>
    <property type="project" value="UniProtKB-UniRule"/>
</dbReference>
<dbReference type="GO" id="GO:0051645">
    <property type="term" value="P:Golgi localization"/>
    <property type="evidence" value="ECO:0007669"/>
    <property type="project" value="TreeGrafter"/>
</dbReference>
<dbReference type="OrthoDB" id="10266042at2759"/>
<proteinExistence type="inferred from homology"/>
<dbReference type="GO" id="GO:0006888">
    <property type="term" value="P:endoplasmic reticulum to Golgi vesicle-mediated transport"/>
    <property type="evidence" value="ECO:0007669"/>
    <property type="project" value="TreeGrafter"/>
</dbReference>
<evidence type="ECO:0000313" key="10">
    <source>
        <dbReference type="Proteomes" id="UP000006514"/>
    </source>
</evidence>
<dbReference type="PANTHER" id="PTHR10121">
    <property type="entry name" value="COATOMER SUBUNIT DELTA"/>
    <property type="match status" value="1"/>
</dbReference>
<evidence type="ECO:0000256" key="5">
    <source>
        <dbReference type="ARBA" id="ARBA00022927"/>
    </source>
</evidence>
<gene>
    <name evidence="9" type="ORF">AURDEDRAFT_173759</name>
</gene>
<dbReference type="CDD" id="cd14830">
    <property type="entry name" value="Delta_COP_N"/>
    <property type="match status" value="1"/>
</dbReference>
<evidence type="ECO:0000256" key="2">
    <source>
        <dbReference type="ARBA" id="ARBA00011775"/>
    </source>
</evidence>
<keyword evidence="3 6" id="KW-0813">Transport</keyword>
<feature type="region of interest" description="Disordered" evidence="8">
    <location>
        <begin position="1"/>
        <end position="24"/>
    </location>
</feature>
<dbReference type="KEGG" id="adl:AURDEDRAFT_173759"/>
<dbReference type="PANTHER" id="PTHR10121:SF0">
    <property type="entry name" value="COATOMER SUBUNIT DELTA"/>
    <property type="match status" value="1"/>
</dbReference>
<evidence type="ECO:0000256" key="3">
    <source>
        <dbReference type="ARBA" id="ARBA00022448"/>
    </source>
</evidence>
<keyword evidence="4 6" id="KW-0963">Cytoplasm</keyword>
<dbReference type="GO" id="GO:0030126">
    <property type="term" value="C:COPI vesicle coat"/>
    <property type="evidence" value="ECO:0007669"/>
    <property type="project" value="UniProtKB-UniRule"/>
</dbReference>
<dbReference type="AlphaFoldDB" id="J0DAI5"/>
<dbReference type="GO" id="GO:0000139">
    <property type="term" value="C:Golgi membrane"/>
    <property type="evidence" value="ECO:0007669"/>
    <property type="project" value="UniProtKB-SubCell"/>
</dbReference>
<dbReference type="InterPro" id="IPR011012">
    <property type="entry name" value="Longin-like_dom_sf"/>
</dbReference>
<evidence type="ECO:0000256" key="4">
    <source>
        <dbReference type="ARBA" id="ARBA00022490"/>
    </source>
</evidence>
<comment type="similarity">
    <text evidence="1 6">Belongs to the adaptor complexes medium subunit family. Delta-COP subfamily.</text>
</comment>
<dbReference type="Gene3D" id="3.30.450.60">
    <property type="match status" value="1"/>
</dbReference>
<comment type="function">
    <text evidence="6">The coatomer is a cytosolic protein complex that binds to dilysine motifs and reversibly associates with Golgi non-clathrin-coated vesicles, which further mediate biosynthetic protein transport from the ER, via the Golgi up to the trans Golgi network. Coatomer complex is required for budding from Golgi membranes, and is essential for the retrograde Golgi-to-ER transport of dilysine-tagged proteins.</text>
</comment>
<name>J0DAI5_AURST</name>
<dbReference type="SUPFAM" id="SSF64356">
    <property type="entry name" value="SNARE-like"/>
    <property type="match status" value="1"/>
</dbReference>
<evidence type="ECO:0000256" key="1">
    <source>
        <dbReference type="ARBA" id="ARBA00010516"/>
    </source>
</evidence>
<evidence type="ECO:0000256" key="6">
    <source>
        <dbReference type="RuleBase" id="RU364018"/>
    </source>
</evidence>
<sequence>MSPSKNSNALELDSIRPADSRTSPSTAPIVFLPFKARIRISTEIHKAVTSELLVDGGHFKYKETEEYDLEELLEAVVLAASICTKASKPLVSRQFRELSRARIESLLTSFTTLIPPNSQHTSVETADVRYVYQPLDDLYVLLVTKKASNILQDNDALHLVARVVSDTCRTPDEREILAHAFTLLAAFDEIVSLGYRENINLMQVCEPTLSVRFPLSRA</sequence>
<evidence type="ECO:0000256" key="8">
    <source>
        <dbReference type="SAM" id="MobiDB-lite"/>
    </source>
</evidence>
<comment type="subcellular location">
    <subcellularLocation>
        <location evidence="6 7">Cytoplasm</location>
    </subcellularLocation>
    <subcellularLocation>
        <location evidence="6 7">Cytoplasmic vesicle</location>
        <location evidence="6 7">COPI-coated vesicle membrane</location>
        <topology evidence="6 7">Peripheral membrane protein</topology>
        <orientation evidence="6 7">Cytoplasmic side</orientation>
    </subcellularLocation>
    <subcellularLocation>
        <location evidence="6 7">Golgi apparatus membrane</location>
        <topology evidence="6 7">Peripheral membrane protein</topology>
        <orientation evidence="6 7">Cytoplasmic side</orientation>
    </subcellularLocation>
</comment>
<comment type="subunit">
    <text evidence="2 6">Oligomeric complex that consists of at least the alpha, beta, beta', gamma, delta, epsilon and zeta subunits.</text>
</comment>
<organism evidence="9 10">
    <name type="scientific">Auricularia subglabra (strain TFB-10046 / SS5)</name>
    <name type="common">White-rot fungus</name>
    <name type="synonym">Auricularia delicata (strain TFB10046)</name>
    <dbReference type="NCBI Taxonomy" id="717982"/>
    <lineage>
        <taxon>Eukaryota</taxon>
        <taxon>Fungi</taxon>
        <taxon>Dikarya</taxon>
        <taxon>Basidiomycota</taxon>
        <taxon>Agaricomycotina</taxon>
        <taxon>Agaricomycetes</taxon>
        <taxon>Auriculariales</taxon>
        <taxon>Auriculariaceae</taxon>
        <taxon>Auricularia</taxon>
    </lineage>
</organism>
<dbReference type="GO" id="GO:0015031">
    <property type="term" value="P:protein transport"/>
    <property type="evidence" value="ECO:0007669"/>
    <property type="project" value="UniProtKB-KW"/>
</dbReference>
<protein>
    <recommendedName>
        <fullName evidence="6">Coatomer subunit delta</fullName>
    </recommendedName>
</protein>
<dbReference type="InterPro" id="IPR027059">
    <property type="entry name" value="Coatomer_dsu"/>
</dbReference>
<dbReference type="EMBL" id="JH687845">
    <property type="protein sequence ID" value="EJD37240.1"/>
    <property type="molecule type" value="Genomic_DNA"/>
</dbReference>